<keyword evidence="3" id="KW-0274">FAD</keyword>
<gene>
    <name evidence="6" type="ORF">HF857_04040</name>
</gene>
<dbReference type="Gene3D" id="1.10.8.260">
    <property type="entry name" value="HI0933 insert domain-like"/>
    <property type="match status" value="1"/>
</dbReference>
<evidence type="ECO:0000256" key="1">
    <source>
        <dbReference type="ARBA" id="ARBA00001974"/>
    </source>
</evidence>
<comment type="cofactor">
    <cofactor evidence="1">
        <name>FAD</name>
        <dbReference type="ChEBI" id="CHEBI:57692"/>
    </cofactor>
</comment>
<feature type="domain" description="RsdA/BaiN/AoA(So)-like Rossmann fold-like" evidence="4">
    <location>
        <begin position="5"/>
        <end position="410"/>
    </location>
</feature>
<dbReference type="PRINTS" id="PR00368">
    <property type="entry name" value="FADPNR"/>
</dbReference>
<dbReference type="Gene3D" id="2.40.30.10">
    <property type="entry name" value="Translation factors"/>
    <property type="match status" value="1"/>
</dbReference>
<dbReference type="Pfam" id="PF22780">
    <property type="entry name" value="HI0933_like_1st"/>
    <property type="match status" value="1"/>
</dbReference>
<dbReference type="AlphaFoldDB" id="A0A0I9WHI1"/>
<organism evidence="6 7">
    <name type="scientific">Enterococcus cecorum</name>
    <dbReference type="NCBI Taxonomy" id="44008"/>
    <lineage>
        <taxon>Bacteria</taxon>
        <taxon>Bacillati</taxon>
        <taxon>Bacillota</taxon>
        <taxon>Bacilli</taxon>
        <taxon>Lactobacillales</taxon>
        <taxon>Enterococcaceae</taxon>
        <taxon>Enterococcus</taxon>
    </lineage>
</organism>
<dbReference type="InterPro" id="IPR004792">
    <property type="entry name" value="BaiN-like"/>
</dbReference>
<name>A0A0I9WHI1_9ENTE</name>
<dbReference type="InterPro" id="IPR023166">
    <property type="entry name" value="BaiN-like_dom_sf"/>
</dbReference>
<dbReference type="SUPFAM" id="SSF51905">
    <property type="entry name" value="FAD/NAD(P)-binding domain"/>
    <property type="match status" value="1"/>
</dbReference>
<evidence type="ECO:0000259" key="4">
    <source>
        <dbReference type="Pfam" id="PF03486"/>
    </source>
</evidence>
<dbReference type="InterPro" id="IPR055178">
    <property type="entry name" value="RsdA/BaiN/AoA(So)-like_dom"/>
</dbReference>
<dbReference type="InterPro" id="IPR057661">
    <property type="entry name" value="RsdA/BaiN/AoA(So)_Rossmann"/>
</dbReference>
<dbReference type="Gene3D" id="3.50.50.60">
    <property type="entry name" value="FAD/NAD(P)-binding domain"/>
    <property type="match status" value="1"/>
</dbReference>
<dbReference type="EMBL" id="JABAFV010000004">
    <property type="protein sequence ID" value="NME49429.1"/>
    <property type="molecule type" value="Genomic_DNA"/>
</dbReference>
<dbReference type="Pfam" id="PF03486">
    <property type="entry name" value="HI0933_like"/>
    <property type="match status" value="1"/>
</dbReference>
<dbReference type="RefSeq" id="WP_047341503.1">
    <property type="nucleotide sequence ID" value="NZ_JABAFV010000004.1"/>
</dbReference>
<keyword evidence="2" id="KW-0285">Flavoprotein</keyword>
<dbReference type="PANTHER" id="PTHR42887:SF2">
    <property type="entry name" value="OS12G0638800 PROTEIN"/>
    <property type="match status" value="1"/>
</dbReference>
<reference evidence="6 7" key="1">
    <citation type="submission" date="2020-04" db="EMBL/GenBank/DDBJ databases">
        <authorList>
            <person name="Hitch T.C.A."/>
            <person name="Wylensek D."/>
            <person name="Clavel T."/>
        </authorList>
    </citation>
    <scope>NUCLEOTIDE SEQUENCE [LARGE SCALE GENOMIC DNA]</scope>
    <source>
        <strain evidence="6 7">WCA-380-WT-3C</strain>
    </source>
</reference>
<evidence type="ECO:0000256" key="3">
    <source>
        <dbReference type="ARBA" id="ARBA00022827"/>
    </source>
</evidence>
<comment type="caution">
    <text evidence="6">The sequence shown here is derived from an EMBL/GenBank/DDBJ whole genome shotgun (WGS) entry which is preliminary data.</text>
</comment>
<evidence type="ECO:0000313" key="6">
    <source>
        <dbReference type="EMBL" id="NME49429.1"/>
    </source>
</evidence>
<accession>A0A0I9WHI1</accession>
<dbReference type="SUPFAM" id="SSF160996">
    <property type="entry name" value="HI0933 insert domain-like"/>
    <property type="match status" value="1"/>
</dbReference>
<sequence>MQKYDVIVIGGGTSGMMAAISASENGAKVLLIEKNRKFGKKLLMTGGGRCNVTNSQSVEHLIEHIPGNGRFLYSTFNQWNNQDIIQFFTQAGVQLKEEDHGRMFPTTDSSKTIVDCLITKLKENHVELCMKTTVEKLIHDGRTIQGVRCDKGDFFAPSVIIATGGKTYPSTGATGDGYQLAKQVKHQITPLYPTESPLISEANFIQERTLQGLSLRDVQLTVLNKKGKTVTSHTMDLLFTHFGISGPAALRCSSFVNQLLKKQTPVIVELDCVPELTVNQLNQKIVQTLQKNGKKQVNNALKGLLPDRLLTFYLERLHLADLMSKQVTLKQIDSLVNLIKSFQIPIIRTFALEKSFVTGGGISLKEINPKTLESKKIMGLYACGEVLDINGYTGGYNITAAFCTGHVAGRHAAQTALWQS</sequence>
<dbReference type="Proteomes" id="UP000588071">
    <property type="component" value="Unassembled WGS sequence"/>
</dbReference>
<proteinExistence type="predicted"/>
<evidence type="ECO:0000259" key="5">
    <source>
        <dbReference type="Pfam" id="PF22780"/>
    </source>
</evidence>
<dbReference type="NCBIfam" id="TIGR00275">
    <property type="entry name" value="aminoacetone oxidase family FAD-binding enzyme"/>
    <property type="match status" value="1"/>
</dbReference>
<evidence type="ECO:0000313" key="7">
    <source>
        <dbReference type="Proteomes" id="UP000588071"/>
    </source>
</evidence>
<evidence type="ECO:0000256" key="2">
    <source>
        <dbReference type="ARBA" id="ARBA00022630"/>
    </source>
</evidence>
<dbReference type="PANTHER" id="PTHR42887">
    <property type="entry name" value="OS12G0638800 PROTEIN"/>
    <property type="match status" value="1"/>
</dbReference>
<protein>
    <submittedName>
        <fullName evidence="6">NAD(P)/FAD-dependent oxidoreductase</fullName>
    </submittedName>
</protein>
<feature type="domain" description="RsdA/BaiN/AoA(So)-like insert" evidence="5">
    <location>
        <begin position="192"/>
        <end position="357"/>
    </location>
</feature>
<dbReference type="PRINTS" id="PR00411">
    <property type="entry name" value="PNDRDTASEI"/>
</dbReference>
<dbReference type="InterPro" id="IPR036188">
    <property type="entry name" value="FAD/NAD-bd_sf"/>
</dbReference>